<dbReference type="PROSITE" id="PS50158">
    <property type="entry name" value="ZF_CCHC"/>
    <property type="match status" value="2"/>
</dbReference>
<dbReference type="InterPro" id="IPR002059">
    <property type="entry name" value="CSP_DNA-bd"/>
</dbReference>
<dbReference type="OrthoDB" id="422005at2759"/>
<gene>
    <name evidence="4" type="ORF">DVH24_042702</name>
</gene>
<dbReference type="GO" id="GO:0003676">
    <property type="term" value="F:nucleic acid binding"/>
    <property type="evidence" value="ECO:0007669"/>
    <property type="project" value="InterPro"/>
</dbReference>
<dbReference type="Gramene" id="mRNA:MD05G0073700">
    <property type="protein sequence ID" value="CDS:MD05G0073700.1"/>
    <property type="gene ID" value="MD05G0073700"/>
</dbReference>
<name>A0A498I1R8_MALDO</name>
<dbReference type="STRING" id="3750.A0A498I1R8"/>
<keyword evidence="1" id="KW-0862">Zinc</keyword>
<keyword evidence="1" id="KW-0863">Zinc-finger</keyword>
<dbReference type="SMART" id="SM00343">
    <property type="entry name" value="ZnF_C2HC"/>
    <property type="match status" value="2"/>
</dbReference>
<dbReference type="Gene3D" id="2.40.50.140">
    <property type="entry name" value="Nucleic acid-binding proteins"/>
    <property type="match status" value="1"/>
</dbReference>
<dbReference type="PROSITE" id="PS51857">
    <property type="entry name" value="CSD_2"/>
    <property type="match status" value="1"/>
</dbReference>
<organism evidence="4 5">
    <name type="scientific">Malus domestica</name>
    <name type="common">Apple</name>
    <name type="synonym">Pyrus malus</name>
    <dbReference type="NCBI Taxonomy" id="3750"/>
    <lineage>
        <taxon>Eukaryota</taxon>
        <taxon>Viridiplantae</taxon>
        <taxon>Streptophyta</taxon>
        <taxon>Embryophyta</taxon>
        <taxon>Tracheophyta</taxon>
        <taxon>Spermatophyta</taxon>
        <taxon>Magnoliopsida</taxon>
        <taxon>eudicotyledons</taxon>
        <taxon>Gunneridae</taxon>
        <taxon>Pentapetalae</taxon>
        <taxon>rosids</taxon>
        <taxon>fabids</taxon>
        <taxon>Rosales</taxon>
        <taxon>Rosaceae</taxon>
        <taxon>Amygdaloideae</taxon>
        <taxon>Maleae</taxon>
        <taxon>Malus</taxon>
    </lineage>
</organism>
<comment type="caution">
    <text evidence="4">The sequence shown here is derived from an EMBL/GenBank/DDBJ whole genome shotgun (WGS) entry which is preliminary data.</text>
</comment>
<dbReference type="PRINTS" id="PR00050">
    <property type="entry name" value="COLDSHOCK"/>
</dbReference>
<dbReference type="Pfam" id="PF00313">
    <property type="entry name" value="CSD"/>
    <property type="match status" value="1"/>
</dbReference>
<dbReference type="Gene3D" id="4.10.60.10">
    <property type="entry name" value="Zinc finger, CCHC-type"/>
    <property type="match status" value="2"/>
</dbReference>
<evidence type="ECO:0000259" key="3">
    <source>
        <dbReference type="PROSITE" id="PS51857"/>
    </source>
</evidence>
<dbReference type="InterPro" id="IPR001878">
    <property type="entry name" value="Znf_CCHC"/>
</dbReference>
<keyword evidence="1" id="KW-0479">Metal-binding</keyword>
<evidence type="ECO:0000256" key="1">
    <source>
        <dbReference type="PROSITE-ProRule" id="PRU00047"/>
    </source>
</evidence>
<sequence>MADAAKSTGTVKWFSAHKGFGFIAPDDGGEDLFVHQTSIQCDGFRTLSEGQTVEFLVDFSEDGRTKAIDVVGNITRSRRPGFDRYRGRGGYGGRGGGGGYGRFGGHPGGYNLARGGGRRGGYGRGRGGGGGECYNCGGIGHLARDCTQSGGVTGVPKFGGGGRGGGGYGGRGGGRRGGECYNCGEEGHLARECPNDQK</sequence>
<evidence type="ECO:0000313" key="5">
    <source>
        <dbReference type="Proteomes" id="UP000290289"/>
    </source>
</evidence>
<dbReference type="SUPFAM" id="SSF57756">
    <property type="entry name" value="Retrovirus zinc finger-like domains"/>
    <property type="match status" value="2"/>
</dbReference>
<keyword evidence="5" id="KW-1185">Reference proteome</keyword>
<protein>
    <submittedName>
        <fullName evidence="4">Uncharacterized protein</fullName>
    </submittedName>
</protein>
<dbReference type="PANTHER" id="PTHR46565">
    <property type="entry name" value="COLD SHOCK DOMAIN PROTEIN 2"/>
    <property type="match status" value="1"/>
</dbReference>
<proteinExistence type="predicted"/>
<accession>A0A498I1R8</accession>
<feature type="domain" description="CCHC-type" evidence="2">
    <location>
        <begin position="133"/>
        <end position="148"/>
    </location>
</feature>
<dbReference type="InterPro" id="IPR019844">
    <property type="entry name" value="CSD_CS"/>
</dbReference>
<dbReference type="AlphaFoldDB" id="A0A498I1R8"/>
<feature type="domain" description="CCHC-type" evidence="2">
    <location>
        <begin position="180"/>
        <end position="195"/>
    </location>
</feature>
<dbReference type="Proteomes" id="UP000290289">
    <property type="component" value="Chromosome 15"/>
</dbReference>
<dbReference type="CDD" id="cd04458">
    <property type="entry name" value="CSP_CDS"/>
    <property type="match status" value="1"/>
</dbReference>
<dbReference type="InterPro" id="IPR036875">
    <property type="entry name" value="Znf_CCHC_sf"/>
</dbReference>
<reference evidence="4 5" key="1">
    <citation type="submission" date="2018-10" db="EMBL/GenBank/DDBJ databases">
        <title>A high-quality apple genome assembly.</title>
        <authorList>
            <person name="Hu J."/>
        </authorList>
    </citation>
    <scope>NUCLEOTIDE SEQUENCE [LARGE SCALE GENOMIC DNA]</scope>
    <source>
        <strain evidence="5">cv. HFTH1</strain>
        <tissue evidence="4">Young leaf</tissue>
    </source>
</reference>
<evidence type="ECO:0000259" key="2">
    <source>
        <dbReference type="PROSITE" id="PS50158"/>
    </source>
</evidence>
<feature type="domain" description="CSD" evidence="3">
    <location>
        <begin position="6"/>
        <end position="72"/>
    </location>
</feature>
<dbReference type="InterPro" id="IPR011129">
    <property type="entry name" value="CSD"/>
</dbReference>
<dbReference type="EMBL" id="RDQH01000341">
    <property type="protein sequence ID" value="RXH75915.1"/>
    <property type="molecule type" value="Genomic_DNA"/>
</dbReference>
<dbReference type="SMR" id="A0A498I1R8"/>
<dbReference type="SUPFAM" id="SSF50249">
    <property type="entry name" value="Nucleic acid-binding proteins"/>
    <property type="match status" value="1"/>
</dbReference>
<dbReference type="PROSITE" id="PS00352">
    <property type="entry name" value="CSD_1"/>
    <property type="match status" value="1"/>
</dbReference>
<evidence type="ECO:0000313" key="4">
    <source>
        <dbReference type="EMBL" id="RXH75915.1"/>
    </source>
</evidence>
<dbReference type="SMART" id="SM00357">
    <property type="entry name" value="CSP"/>
    <property type="match status" value="1"/>
</dbReference>
<dbReference type="GO" id="GO:0008270">
    <property type="term" value="F:zinc ion binding"/>
    <property type="evidence" value="ECO:0007669"/>
    <property type="project" value="UniProtKB-KW"/>
</dbReference>
<dbReference type="InterPro" id="IPR012340">
    <property type="entry name" value="NA-bd_OB-fold"/>
</dbReference>
<dbReference type="Pfam" id="PF00098">
    <property type="entry name" value="zf-CCHC"/>
    <property type="match status" value="2"/>
</dbReference>
<dbReference type="PANTHER" id="PTHR46565:SF5">
    <property type="entry name" value="COLD SHOCK PROTEIN 2-LIKE"/>
    <property type="match status" value="1"/>
</dbReference>